<dbReference type="AlphaFoldDB" id="A0A5R8ZQA3"/>
<dbReference type="Proteomes" id="UP000307510">
    <property type="component" value="Unassembled WGS sequence"/>
</dbReference>
<protein>
    <submittedName>
        <fullName evidence="1">Uncharacterized protein</fullName>
    </submittedName>
</protein>
<proteinExistence type="predicted"/>
<gene>
    <name evidence="1" type="ORF">FEA48_30805</name>
</gene>
<organism evidence="1 2">
    <name type="scientific">Pseudomonas nitroreducens</name>
    <dbReference type="NCBI Taxonomy" id="46680"/>
    <lineage>
        <taxon>Bacteria</taxon>
        <taxon>Pseudomonadati</taxon>
        <taxon>Pseudomonadota</taxon>
        <taxon>Gammaproteobacteria</taxon>
        <taxon>Pseudomonadales</taxon>
        <taxon>Pseudomonadaceae</taxon>
        <taxon>Pseudomonas</taxon>
    </lineage>
</organism>
<comment type="caution">
    <text evidence="1">The sequence shown here is derived from an EMBL/GenBank/DDBJ whole genome shotgun (WGS) entry which is preliminary data.</text>
</comment>
<dbReference type="RefSeq" id="WP_138217185.1">
    <property type="nucleotide sequence ID" value="NZ_VASG01000014.1"/>
</dbReference>
<name>A0A5R8ZQA3_PSENT</name>
<dbReference type="EMBL" id="VASG01000014">
    <property type="protein sequence ID" value="TLP68246.1"/>
    <property type="molecule type" value="Genomic_DNA"/>
</dbReference>
<accession>A0A5R8ZQA3</accession>
<reference evidence="2" key="2">
    <citation type="submission" date="2019-06" db="EMBL/GenBank/DDBJ databases">
        <title>AzeR, a transcriptional regulator that responds to azelaic acid in Pseudomonas nitroreducens.</title>
        <authorList>
            <person name="Bez C."/>
            <person name="Javvadi S.G."/>
            <person name="Bertani I."/>
            <person name="Devescovi G."/>
            <person name="Studholme D.J."/>
            <person name="Geller A."/>
            <person name="Levy A."/>
            <person name="Venturi V."/>
        </authorList>
    </citation>
    <scope>NUCLEOTIDE SEQUENCE [LARGE SCALE GENOMIC DNA]</scope>
    <source>
        <strain evidence="2">DSM 9128</strain>
    </source>
</reference>
<evidence type="ECO:0000313" key="1">
    <source>
        <dbReference type="EMBL" id="TLP68246.1"/>
    </source>
</evidence>
<reference evidence="1 2" key="1">
    <citation type="submission" date="2019-05" db="EMBL/GenBank/DDBJ databases">
        <authorList>
            <person name="Moore K."/>
            <person name="O'Neill P."/>
            <person name="Farbos A."/>
            <person name="Studholme D.J."/>
        </authorList>
    </citation>
    <scope>NUCLEOTIDE SEQUENCE [LARGE SCALE GENOMIC DNA]</scope>
    <source>
        <strain evidence="1 2">DSM 9128</strain>
    </source>
</reference>
<evidence type="ECO:0000313" key="2">
    <source>
        <dbReference type="Proteomes" id="UP000307510"/>
    </source>
</evidence>
<sequence>MITFSTKIASATGQKYKPEFQRLASPLRLLRYDGHNTLLRSRTDVWAGFLVRSTRMNDRITIQAIDPPGNLGLVNNHYLADTVDTLFGTQVLAPALPRDSFSPLVPLPDDWKPLQYTLPDWPKDMIRDGYIHATFLGDAPPALFNVFCPSPWKTCRNGVVIPTTVGIGEAIGRPNVIAFDGNLWVRLFLMRNAMWQQKLAEGGSAINEMVVINEQWVRNVTGGYEILPRTTDVYQYHQYMHRFLPLVSAELDGDLLYVALTVVKNPPVPSASAEVFPYVYGDAAILVLRLRRDNEARLYIPDWQHLYKLDDETGYPLKLEGWDTSLPWLQSSPNTSGQMFDPVGGWLDTGTVQGNTANVIIAPQVVLHGDRLEVAFTANIQRQFHDPRTFTIPSDDALYTPVEVQKQSVIARLVVPIDDQGNMGLVSRVVDAADCTGDLGNACLAQFGHYADDGARLFQSLWGSRVGDKTVQLVAVQRYKRDILDGSHGSSVGGYPADPFCGTYIGTNARWVYDPEFPQFSDMDSSPRELWWLVDGVPYSRRCIDLGHSWRLFNPDPSWLFADYNSDSYGGLEWPTWINQWAAVGGVDLVFYVAYGYDGPDGPYDTSNTLNGAARFAKVCSFSVTTGETTELFSIERPGALYFAAISCFQQQVRNEKGDITTHAALLFSLGKQQPDGEVDPASKVFISKDSGASWDVLASGHVGWLGAYYAGSALWTPADFTNMFTSH</sequence>